<keyword evidence="2 4" id="KW-0378">Hydrolase</keyword>
<evidence type="ECO:0000313" key="5">
    <source>
        <dbReference type="EMBL" id="QKG81248.1"/>
    </source>
</evidence>
<feature type="site" description="Important for substrate specificity" evidence="4">
    <location>
        <position position="74"/>
    </location>
</feature>
<organism evidence="5 6">
    <name type="scientific">Tenuifilum thalassicum</name>
    <dbReference type="NCBI Taxonomy" id="2590900"/>
    <lineage>
        <taxon>Bacteria</taxon>
        <taxon>Pseudomonadati</taxon>
        <taxon>Bacteroidota</taxon>
        <taxon>Bacteroidia</taxon>
        <taxon>Bacteroidales</taxon>
        <taxon>Tenuifilaceae</taxon>
        <taxon>Tenuifilum</taxon>
    </lineage>
</organism>
<dbReference type="KEGG" id="ttz:FHG85_09265"/>
<comment type="similarity">
    <text evidence="4">Belongs to the Maf family. YhdE subfamily.</text>
</comment>
<dbReference type="SUPFAM" id="SSF52972">
    <property type="entry name" value="ITPase-like"/>
    <property type="match status" value="1"/>
</dbReference>
<evidence type="ECO:0000256" key="1">
    <source>
        <dbReference type="ARBA" id="ARBA00001968"/>
    </source>
</evidence>
<dbReference type="NCBIfam" id="TIGR00172">
    <property type="entry name" value="maf"/>
    <property type="match status" value="1"/>
</dbReference>
<evidence type="ECO:0000256" key="3">
    <source>
        <dbReference type="ARBA" id="ARBA00023080"/>
    </source>
</evidence>
<feature type="site" description="Important for substrate specificity" evidence="4">
    <location>
        <position position="156"/>
    </location>
</feature>
<evidence type="ECO:0000256" key="2">
    <source>
        <dbReference type="ARBA" id="ARBA00022801"/>
    </source>
</evidence>
<keyword evidence="6" id="KW-1185">Reference proteome</keyword>
<dbReference type="EMBL" id="CP041345">
    <property type="protein sequence ID" value="QKG81248.1"/>
    <property type="molecule type" value="Genomic_DNA"/>
</dbReference>
<sequence>MDKKLVLASKSPRRRNLLKGLDVDFEIWDTSHDDDEPFPQNIPLHDVPVYLARYKASHFADRLDAKTILLACDTIVVCCNQILGKPKDEADARQIIGALQNKSHTVITGVCIKSKDIERVFSVSTEVYFKRLSPEQIDYYVSKYKPFDKAGAYGVQEWIGYVGVERIDGSYYNVMGLPVETLHDQLISFIKLISK</sequence>
<dbReference type="CDD" id="cd00555">
    <property type="entry name" value="Maf"/>
    <property type="match status" value="1"/>
</dbReference>
<evidence type="ECO:0000256" key="4">
    <source>
        <dbReference type="HAMAP-Rule" id="MF_00528"/>
    </source>
</evidence>
<protein>
    <recommendedName>
        <fullName evidence="4">dTTP/UTP pyrophosphatase</fullName>
        <shortName evidence="4">dTTPase/UTPase</shortName>
        <ecNumber evidence="4">3.6.1.9</ecNumber>
    </recommendedName>
    <alternativeName>
        <fullName evidence="4">Nucleoside triphosphate pyrophosphatase</fullName>
    </alternativeName>
    <alternativeName>
        <fullName evidence="4">Nucleotide pyrophosphatase</fullName>
        <shortName evidence="4">Nucleotide PPase</shortName>
    </alternativeName>
</protein>
<dbReference type="HAMAP" id="MF_00528">
    <property type="entry name" value="Maf"/>
    <property type="match status" value="1"/>
</dbReference>
<feature type="site" description="Important for substrate specificity" evidence="4">
    <location>
        <position position="13"/>
    </location>
</feature>
<comment type="cofactor">
    <cofactor evidence="1 4">
        <name>a divalent metal cation</name>
        <dbReference type="ChEBI" id="CHEBI:60240"/>
    </cofactor>
</comment>
<reference evidence="5 6" key="1">
    <citation type="submission" date="2019-07" db="EMBL/GenBank/DDBJ databases">
        <title>Thalassofilum flectens gen. nov., sp. nov., a novel moderate thermophilic anaerobe from a shallow sea hot spring in Kunashir Island (Russia), representing a new family in the order Bacteroidales, and proposal of Thalassofilacea fam. nov.</title>
        <authorList>
            <person name="Kochetkova T.V."/>
            <person name="Podosokorskaya O.A."/>
            <person name="Novikov A."/>
            <person name="Elcheninov A.G."/>
            <person name="Toshchakov S.V."/>
            <person name="Kublanov I.V."/>
        </authorList>
    </citation>
    <scope>NUCLEOTIDE SEQUENCE [LARGE SCALE GENOMIC DNA]</scope>
    <source>
        <strain evidence="5 6">38-H</strain>
    </source>
</reference>
<dbReference type="Proteomes" id="UP000500961">
    <property type="component" value="Chromosome"/>
</dbReference>
<dbReference type="Gene3D" id="3.90.950.10">
    <property type="match status" value="1"/>
</dbReference>
<dbReference type="PANTHER" id="PTHR43213">
    <property type="entry name" value="BIFUNCTIONAL DTTP/UTP PYROPHOSPHATASE/METHYLTRANSFERASE PROTEIN-RELATED"/>
    <property type="match status" value="1"/>
</dbReference>
<dbReference type="GO" id="GO:0005737">
    <property type="term" value="C:cytoplasm"/>
    <property type="evidence" value="ECO:0007669"/>
    <property type="project" value="UniProtKB-SubCell"/>
</dbReference>
<comment type="catalytic activity">
    <reaction evidence="4">
        <text>UTP + H2O = UMP + diphosphate + H(+)</text>
        <dbReference type="Rhea" id="RHEA:29395"/>
        <dbReference type="ChEBI" id="CHEBI:15377"/>
        <dbReference type="ChEBI" id="CHEBI:15378"/>
        <dbReference type="ChEBI" id="CHEBI:33019"/>
        <dbReference type="ChEBI" id="CHEBI:46398"/>
        <dbReference type="ChEBI" id="CHEBI:57865"/>
        <dbReference type="EC" id="3.6.1.9"/>
    </reaction>
</comment>
<dbReference type="GO" id="GO:0009117">
    <property type="term" value="P:nucleotide metabolic process"/>
    <property type="evidence" value="ECO:0007669"/>
    <property type="project" value="UniProtKB-KW"/>
</dbReference>
<keyword evidence="4" id="KW-0963">Cytoplasm</keyword>
<dbReference type="InterPro" id="IPR029001">
    <property type="entry name" value="ITPase-like_fam"/>
</dbReference>
<dbReference type="AlphaFoldDB" id="A0A7D3XXD6"/>
<comment type="catalytic activity">
    <reaction evidence="4">
        <text>dTTP + H2O = dTMP + diphosphate + H(+)</text>
        <dbReference type="Rhea" id="RHEA:28534"/>
        <dbReference type="ChEBI" id="CHEBI:15377"/>
        <dbReference type="ChEBI" id="CHEBI:15378"/>
        <dbReference type="ChEBI" id="CHEBI:33019"/>
        <dbReference type="ChEBI" id="CHEBI:37568"/>
        <dbReference type="ChEBI" id="CHEBI:63528"/>
        <dbReference type="EC" id="3.6.1.9"/>
    </reaction>
</comment>
<evidence type="ECO:0000313" key="6">
    <source>
        <dbReference type="Proteomes" id="UP000500961"/>
    </source>
</evidence>
<comment type="subcellular location">
    <subcellularLocation>
        <location evidence="4">Cytoplasm</location>
    </subcellularLocation>
</comment>
<keyword evidence="3 4" id="KW-0546">Nucleotide metabolism</keyword>
<comment type="caution">
    <text evidence="4">Lacks conserved residue(s) required for the propagation of feature annotation.</text>
</comment>
<dbReference type="GO" id="GO:0047429">
    <property type="term" value="F:nucleoside triphosphate diphosphatase activity"/>
    <property type="evidence" value="ECO:0007669"/>
    <property type="project" value="UniProtKB-EC"/>
</dbReference>
<dbReference type="InterPro" id="IPR003697">
    <property type="entry name" value="Maf-like"/>
</dbReference>
<name>A0A7D3XXD6_9BACT</name>
<proteinExistence type="inferred from homology"/>
<dbReference type="PANTHER" id="PTHR43213:SF5">
    <property type="entry name" value="BIFUNCTIONAL DTTP_UTP PYROPHOSPHATASE_METHYLTRANSFERASE PROTEIN-RELATED"/>
    <property type="match status" value="1"/>
</dbReference>
<dbReference type="Pfam" id="PF02545">
    <property type="entry name" value="Maf"/>
    <property type="match status" value="1"/>
</dbReference>
<gene>
    <name evidence="5" type="primary">maf</name>
    <name evidence="5" type="ORF">FHG85_09265</name>
</gene>
<dbReference type="PIRSF" id="PIRSF006305">
    <property type="entry name" value="Maf"/>
    <property type="match status" value="1"/>
</dbReference>
<dbReference type="EC" id="3.6.1.9" evidence="4"/>
<feature type="active site" description="Proton acceptor" evidence="4">
    <location>
        <position position="73"/>
    </location>
</feature>
<comment type="function">
    <text evidence="4">Nucleoside triphosphate pyrophosphatase that hydrolyzes dTTP and UTP. May have a dual role in cell division arrest and in preventing the incorporation of modified nucleotides into cellular nucleic acids.</text>
</comment>
<accession>A0A7D3XXD6</accession>